<evidence type="ECO:0000313" key="3">
    <source>
        <dbReference type="EMBL" id="EKJ76984.1"/>
    </source>
</evidence>
<dbReference type="SUPFAM" id="SSF75304">
    <property type="entry name" value="Amidase signature (AS) enzymes"/>
    <property type="match status" value="1"/>
</dbReference>
<dbReference type="Pfam" id="PF01425">
    <property type="entry name" value="Amidase"/>
    <property type="match status" value="1"/>
</dbReference>
<dbReference type="InterPro" id="IPR036928">
    <property type="entry name" value="AS_sf"/>
</dbReference>
<dbReference type="OrthoDB" id="566138at2759"/>
<dbReference type="NCBIfam" id="NF041278">
    <property type="entry name" value="CmcJ_NvfI_EfuI"/>
    <property type="match status" value="1"/>
</dbReference>
<dbReference type="PANTHER" id="PTHR42678">
    <property type="entry name" value="AMIDASE"/>
    <property type="match status" value="1"/>
</dbReference>
<organism evidence="3 4">
    <name type="scientific">Fusarium pseudograminearum (strain CS3096)</name>
    <name type="common">Wheat and barley crown-rot fungus</name>
    <dbReference type="NCBI Taxonomy" id="1028729"/>
    <lineage>
        <taxon>Eukaryota</taxon>
        <taxon>Fungi</taxon>
        <taxon>Dikarya</taxon>
        <taxon>Ascomycota</taxon>
        <taxon>Pezizomycotina</taxon>
        <taxon>Sordariomycetes</taxon>
        <taxon>Hypocreomycetidae</taxon>
        <taxon>Hypocreales</taxon>
        <taxon>Nectriaceae</taxon>
        <taxon>Fusarium</taxon>
    </lineage>
</organism>
<evidence type="ECO:0000313" key="4">
    <source>
        <dbReference type="Proteomes" id="UP000007978"/>
    </source>
</evidence>
<dbReference type="eggNOG" id="KOG1211">
    <property type="taxonomic scope" value="Eukaryota"/>
</dbReference>
<feature type="domain" description="Amidase" evidence="2">
    <location>
        <begin position="30"/>
        <end position="138"/>
    </location>
</feature>
<dbReference type="Proteomes" id="UP000007978">
    <property type="component" value="Chromosome 3"/>
</dbReference>
<dbReference type="AlphaFoldDB" id="K3VPS9"/>
<dbReference type="GeneID" id="20361478"/>
<gene>
    <name evidence="3" type="ORF">FPSE_02859</name>
</gene>
<keyword evidence="4" id="KW-1185">Reference proteome</keyword>
<dbReference type="InterPro" id="IPR044053">
    <property type="entry name" value="AsaB-like"/>
</dbReference>
<name>K3VPS9_FUSPC</name>
<dbReference type="Gene3D" id="3.90.1300.10">
    <property type="entry name" value="Amidase signature (AS) domain"/>
    <property type="match status" value="1"/>
</dbReference>
<dbReference type="GO" id="GO:0016491">
    <property type="term" value="F:oxidoreductase activity"/>
    <property type="evidence" value="ECO:0007669"/>
    <property type="project" value="InterPro"/>
</dbReference>
<proteinExistence type="inferred from homology"/>
<dbReference type="RefSeq" id="XP_009254253.1">
    <property type="nucleotide sequence ID" value="XM_009255978.1"/>
</dbReference>
<accession>K3VPS9</accession>
<dbReference type="HOGENOM" id="CLU_783123_0_0_1"/>
<protein>
    <recommendedName>
        <fullName evidence="2">Amidase domain-containing protein</fullName>
    </recommendedName>
</protein>
<evidence type="ECO:0000256" key="1">
    <source>
        <dbReference type="ARBA" id="ARBA00023604"/>
    </source>
</evidence>
<dbReference type="InterPro" id="IPR023631">
    <property type="entry name" value="Amidase_dom"/>
</dbReference>
<dbReference type="PANTHER" id="PTHR42678:SF34">
    <property type="entry name" value="OS04G0183300 PROTEIN"/>
    <property type="match status" value="1"/>
</dbReference>
<evidence type="ECO:0000259" key="2">
    <source>
        <dbReference type="Pfam" id="PF01425"/>
    </source>
</evidence>
<reference evidence="3 4" key="1">
    <citation type="journal article" date="2012" name="PLoS Pathog.">
        <title>Comparative pathogenomics reveals horizontally acquired novel virulence genes in fungi infecting cereal hosts.</title>
        <authorList>
            <person name="Gardiner D.M."/>
            <person name="McDonald M.C."/>
            <person name="Covarelli L."/>
            <person name="Solomon P.S."/>
            <person name="Rusu A.G."/>
            <person name="Marshall M."/>
            <person name="Kazan K."/>
            <person name="Chakraborty S."/>
            <person name="McDonald B.A."/>
            <person name="Manners J.M."/>
        </authorList>
    </citation>
    <scope>NUCLEOTIDE SEQUENCE [LARGE SCALE GENOMIC DNA]</scope>
    <source>
        <strain evidence="3 4">CS3096</strain>
    </source>
</reference>
<comment type="similarity">
    <text evidence="1">Belongs to the asaB hydroxylase/desaturase family.</text>
</comment>
<dbReference type="KEGG" id="fpu:FPSE_02859"/>
<sequence length="354" mass="39294">MAAVNVNPLTATASELQTRLADNSITSRQLVKIYLDQIYHYNGYLKAVIATAPEDLLNKTAAALDQERIQGYVRGPLHGIPILVKDNIATGPALGLPTTCGSLALQGSKPRHNAGIIDQLQAAGAIILGKANLSEWAWYRSDFADSGWSAVGGQTQSAYVRGGFDRNNDSNGGHSIRKNNTELVNYEKDQDAGRSTAAPPVFPAHIDHTIEGGPKRMLRHLTEREALQYMNDQYRARIINVWRPLNNPVKDCPLAICDPRSIDTKDLLAADRVTPDFAVELYYLKHNANQKWYWLSNQTLDEITLFVNYDSNCRLEGSDWKTCPHAAFINPDVPADSPPRESIEVRLIVFTRSE</sequence>
<comment type="caution">
    <text evidence="3">The sequence shown here is derived from an EMBL/GenBank/DDBJ whole genome shotgun (WGS) entry which is preliminary data.</text>
</comment>
<dbReference type="EMBL" id="AFNW01000064">
    <property type="protein sequence ID" value="EKJ76984.1"/>
    <property type="molecule type" value="Genomic_DNA"/>
</dbReference>